<gene>
    <name evidence="1" type="ORF">HMPREF0446_01577</name>
</gene>
<dbReference type="AlphaFoldDB" id="D0BNP2"/>
<comment type="caution">
    <text evidence="1">The sequence shown here is derived from an EMBL/GenBank/DDBJ whole genome shotgun (WGS) entry which is preliminary data.</text>
</comment>
<name>D0BNP2_9LACT</name>
<reference evidence="1" key="2">
    <citation type="submission" date="2011-10" db="EMBL/GenBank/DDBJ databases">
        <title>The Genome Sequence of Granulicatella elegans ATCC 700633.</title>
        <authorList>
            <consortium name="The Broad Institute Genome Sequencing Platform"/>
            <consortium name="The Broad Institute Genome Sequencing Center for Infectious Disease"/>
            <person name="Earl A."/>
            <person name="Ward D."/>
            <person name="Feldgarden M."/>
            <person name="Gevers D."/>
            <person name="Sibley C.D."/>
            <person name="Field T.R."/>
            <person name="Grinwis M."/>
            <person name="Eshaghurshan C.S."/>
            <person name="Surette M.G."/>
            <person name="Young S.K."/>
            <person name="Zeng Q."/>
            <person name="Gargeya S."/>
            <person name="Fitzgerald M."/>
            <person name="Haas B."/>
            <person name="Abouelleil A."/>
            <person name="Alvarado L."/>
            <person name="Arachchi H.M."/>
            <person name="Berlin A."/>
            <person name="Brown A."/>
            <person name="Chapman S.B."/>
            <person name="Chen Z."/>
            <person name="Dunbar C."/>
            <person name="Freedman E."/>
            <person name="Gearin G."/>
            <person name="Goldberg J."/>
            <person name="Griggs A."/>
            <person name="Gujja S."/>
            <person name="Heiman D."/>
            <person name="Howarth C."/>
            <person name="Larson L."/>
            <person name="Lui A."/>
            <person name="MacDonald P.J.P."/>
            <person name="Montmayeur A."/>
            <person name="Murphy C."/>
            <person name="Neiman D."/>
            <person name="Pearson M."/>
            <person name="Priest M."/>
            <person name="Roberts A."/>
            <person name="Saif S."/>
            <person name="Shea T."/>
            <person name="Shenoy N."/>
            <person name="Sisk P."/>
            <person name="Stolte C."/>
            <person name="Sykes S."/>
            <person name="Wortman J."/>
            <person name="Nusbaum C."/>
            <person name="Birren B."/>
        </authorList>
    </citation>
    <scope>NUCLEOTIDE SEQUENCE [LARGE SCALE GENOMIC DNA]</scope>
    <source>
        <strain evidence="1">ATCC 700633</strain>
    </source>
</reference>
<dbReference type="Pfam" id="PF11148">
    <property type="entry name" value="DUF2922"/>
    <property type="match status" value="1"/>
</dbReference>
<reference evidence="1" key="1">
    <citation type="submission" date="2009-09" db="EMBL/GenBank/DDBJ databases">
        <authorList>
            <consortium name="The Broad Institute Genome Sequencing Platform"/>
            <person name="Ward D."/>
            <person name="Feldgarden M."/>
            <person name="Earl A."/>
            <person name="Young S.K."/>
            <person name="Zeng Q."/>
            <person name="Koehrsen M."/>
            <person name="Alvarado L."/>
            <person name="Berlin A."/>
            <person name="Bochicchio J."/>
            <person name="Borenstein D."/>
            <person name="Chapman S.B."/>
            <person name="Chen Z."/>
            <person name="Engels R."/>
            <person name="Freedman E."/>
            <person name="Gellesch M."/>
            <person name="Goldberg J."/>
            <person name="Griggs A."/>
            <person name="Gujja S."/>
            <person name="Heilman E."/>
            <person name="Heiman D."/>
            <person name="Hepburn T."/>
            <person name="Howarth C."/>
            <person name="Jen D."/>
            <person name="Larson L."/>
            <person name="Lewis B."/>
            <person name="Mehta T."/>
            <person name="Park D."/>
            <person name="Pearson M."/>
            <person name="Roberts A."/>
            <person name="Saif S."/>
            <person name="Shea T."/>
            <person name="Shenoy N."/>
            <person name="Sisk P."/>
            <person name="Stolte C."/>
            <person name="Sykes S."/>
            <person name="Thomson T."/>
            <person name="Walk T."/>
            <person name="White J."/>
            <person name="Yandava C."/>
            <person name="Sibley C.D."/>
            <person name="Field T.R."/>
            <person name="Grinwis M."/>
            <person name="Eshaghurshan C.S."/>
            <person name="Surette M.G."/>
            <person name="Haas B."/>
            <person name="Nusbaum C."/>
            <person name="Birren B."/>
        </authorList>
    </citation>
    <scope>NUCLEOTIDE SEQUENCE [LARGE SCALE GENOMIC DNA]</scope>
    <source>
        <strain evidence="1">ATCC 700633</strain>
    </source>
</reference>
<dbReference type="Proteomes" id="UP000002939">
    <property type="component" value="Unassembled WGS sequence"/>
</dbReference>
<dbReference type="eggNOG" id="ENOG5033A2M">
    <property type="taxonomic scope" value="Bacteria"/>
</dbReference>
<accession>D0BNP2</accession>
<dbReference type="OrthoDB" id="2454247at2"/>
<dbReference type="EMBL" id="ACRF02000017">
    <property type="protein sequence ID" value="EEW92385.1"/>
    <property type="molecule type" value="Genomic_DNA"/>
</dbReference>
<evidence type="ECO:0000313" key="1">
    <source>
        <dbReference type="EMBL" id="EEW92385.1"/>
    </source>
</evidence>
<proteinExistence type="predicted"/>
<keyword evidence="2" id="KW-1185">Reference proteome</keyword>
<dbReference type="HOGENOM" id="CLU_181401_0_2_9"/>
<evidence type="ECO:0008006" key="3">
    <source>
        <dbReference type="Google" id="ProtNLM"/>
    </source>
</evidence>
<evidence type="ECO:0000313" key="2">
    <source>
        <dbReference type="Proteomes" id="UP000002939"/>
    </source>
</evidence>
<sequence>MTTTKELKLVFKNADGKHKNLVIAKPAENLDEATVKGAMQKIVNTHAFEKAGKKEFEGVVSAAYVDRTVTQVFKDEK</sequence>
<dbReference type="STRING" id="626369.HMPREF0446_01577"/>
<dbReference type="InterPro" id="IPR021321">
    <property type="entry name" value="DUF2922"/>
</dbReference>
<protein>
    <recommendedName>
        <fullName evidence="3">DUF2922 domain-containing protein</fullName>
    </recommendedName>
</protein>
<dbReference type="RefSeq" id="WP_006703853.1">
    <property type="nucleotide sequence ID" value="NZ_KI391971.1"/>
</dbReference>
<organism evidence="1 2">
    <name type="scientific">Granulicatella elegans ATCC 700633</name>
    <dbReference type="NCBI Taxonomy" id="626369"/>
    <lineage>
        <taxon>Bacteria</taxon>
        <taxon>Bacillati</taxon>
        <taxon>Bacillota</taxon>
        <taxon>Bacilli</taxon>
        <taxon>Lactobacillales</taxon>
        <taxon>Carnobacteriaceae</taxon>
        <taxon>Granulicatella</taxon>
    </lineage>
</organism>